<evidence type="ECO:0000313" key="2">
    <source>
        <dbReference type="EMBL" id="MBA0607716.1"/>
    </source>
</evidence>
<evidence type="ECO:0000313" key="3">
    <source>
        <dbReference type="Proteomes" id="UP000593561"/>
    </source>
</evidence>
<evidence type="ECO:0008006" key="4">
    <source>
        <dbReference type="Google" id="ProtNLM"/>
    </source>
</evidence>
<feature type="non-terminal residue" evidence="2">
    <location>
        <position position="1"/>
    </location>
</feature>
<keyword evidence="1" id="KW-0812">Transmembrane</keyword>
<comment type="caution">
    <text evidence="2">The sequence shown here is derived from an EMBL/GenBank/DDBJ whole genome shotgun (WGS) entry which is preliminary data.</text>
</comment>
<evidence type="ECO:0000256" key="1">
    <source>
        <dbReference type="SAM" id="Phobius"/>
    </source>
</evidence>
<protein>
    <recommendedName>
        <fullName evidence="4">DUF4283 domain-containing protein</fullName>
    </recommendedName>
</protein>
<keyword evidence="3" id="KW-1185">Reference proteome</keyword>
<gene>
    <name evidence="2" type="ORF">Godav_019982</name>
</gene>
<feature type="transmembrane region" description="Helical" evidence="1">
    <location>
        <begin position="7"/>
        <end position="31"/>
    </location>
</feature>
<sequence length="160" mass="18691">FSLDLGFLLFFSVCCLFFFTCGFLGILALAIAVYCWVVFWVFVGGVRDCWNLWSLLAIIMEEDISISLEKLSFLEEETKRLVNKKANMDNSKRYEHWAIGKLMTKEKVNREVMYRVVKSLSYTKEEVNFVAIKEGGILVKFCNEEDRKRILNLSPWLFGQ</sequence>
<proteinExistence type="predicted"/>
<dbReference type="EMBL" id="JABFAC010000002">
    <property type="protein sequence ID" value="MBA0607716.1"/>
    <property type="molecule type" value="Genomic_DNA"/>
</dbReference>
<reference evidence="2 3" key="1">
    <citation type="journal article" date="2019" name="Genome Biol. Evol.">
        <title>Insights into the evolution of the New World diploid cottons (Gossypium, subgenus Houzingenia) based on genome sequencing.</title>
        <authorList>
            <person name="Grover C.E."/>
            <person name="Arick M.A. 2nd"/>
            <person name="Thrash A."/>
            <person name="Conover J.L."/>
            <person name="Sanders W.S."/>
            <person name="Peterson D.G."/>
            <person name="Frelichowski J.E."/>
            <person name="Scheffler J.A."/>
            <person name="Scheffler B.E."/>
            <person name="Wendel J.F."/>
        </authorList>
    </citation>
    <scope>NUCLEOTIDE SEQUENCE [LARGE SCALE GENOMIC DNA]</scope>
    <source>
        <strain evidence="2">27</strain>
        <tissue evidence="2">Leaf</tissue>
    </source>
</reference>
<keyword evidence="1" id="KW-1133">Transmembrane helix</keyword>
<name>A0A7J8R2V2_GOSDV</name>
<accession>A0A7J8R2V2</accession>
<keyword evidence="1" id="KW-0472">Membrane</keyword>
<dbReference type="Proteomes" id="UP000593561">
    <property type="component" value="Unassembled WGS sequence"/>
</dbReference>
<organism evidence="2 3">
    <name type="scientific">Gossypium davidsonii</name>
    <name type="common">Davidson's cotton</name>
    <name type="synonym">Gossypium klotzschianum subsp. davidsonii</name>
    <dbReference type="NCBI Taxonomy" id="34287"/>
    <lineage>
        <taxon>Eukaryota</taxon>
        <taxon>Viridiplantae</taxon>
        <taxon>Streptophyta</taxon>
        <taxon>Embryophyta</taxon>
        <taxon>Tracheophyta</taxon>
        <taxon>Spermatophyta</taxon>
        <taxon>Magnoliopsida</taxon>
        <taxon>eudicotyledons</taxon>
        <taxon>Gunneridae</taxon>
        <taxon>Pentapetalae</taxon>
        <taxon>rosids</taxon>
        <taxon>malvids</taxon>
        <taxon>Malvales</taxon>
        <taxon>Malvaceae</taxon>
        <taxon>Malvoideae</taxon>
        <taxon>Gossypium</taxon>
    </lineage>
</organism>
<dbReference type="AlphaFoldDB" id="A0A7J8R2V2"/>